<dbReference type="Proteomes" id="UP000625316">
    <property type="component" value="Unassembled WGS sequence"/>
</dbReference>
<protein>
    <submittedName>
        <fullName evidence="1">Uncharacterized protein</fullName>
    </submittedName>
</protein>
<dbReference type="AlphaFoldDB" id="A0A928VUX4"/>
<sequence>MSEMTPIELEIDFRDAARSPDVQEKQTQSLYQQMRGISGVEVERVADPNPPEGAKGATFLWGLLKAKVGWDSIKNLTGFLGDRLGNKPIKIKVILGDKPEFEIEASSRAELRAAEEAINRLRKPPE</sequence>
<evidence type="ECO:0000313" key="2">
    <source>
        <dbReference type="Proteomes" id="UP000625316"/>
    </source>
</evidence>
<evidence type="ECO:0000313" key="1">
    <source>
        <dbReference type="EMBL" id="MBE9033536.1"/>
    </source>
</evidence>
<keyword evidence="2" id="KW-1185">Reference proteome</keyword>
<reference evidence="1" key="1">
    <citation type="submission" date="2020-10" db="EMBL/GenBank/DDBJ databases">
        <authorList>
            <person name="Castelo-Branco R."/>
            <person name="Eusebio N."/>
            <person name="Adriana R."/>
            <person name="Vieira A."/>
            <person name="Brugerolle De Fraissinette N."/>
            <person name="Rezende De Castro R."/>
            <person name="Schneider M.P."/>
            <person name="Vasconcelos V."/>
            <person name="Leao P.N."/>
        </authorList>
    </citation>
    <scope>NUCLEOTIDE SEQUENCE</scope>
    <source>
        <strain evidence="1">LEGE 11480</strain>
    </source>
</reference>
<dbReference type="RefSeq" id="WP_264328329.1">
    <property type="nucleotide sequence ID" value="NZ_JADEXQ010000244.1"/>
</dbReference>
<name>A0A928VUX4_9CYAN</name>
<dbReference type="EMBL" id="JADEXQ010000244">
    <property type="protein sequence ID" value="MBE9033536.1"/>
    <property type="molecule type" value="Genomic_DNA"/>
</dbReference>
<comment type="caution">
    <text evidence="1">The sequence shown here is derived from an EMBL/GenBank/DDBJ whole genome shotgun (WGS) entry which is preliminary data.</text>
</comment>
<proteinExistence type="predicted"/>
<organism evidence="1 2">
    <name type="scientific">Romeriopsis navalis LEGE 11480</name>
    <dbReference type="NCBI Taxonomy" id="2777977"/>
    <lineage>
        <taxon>Bacteria</taxon>
        <taxon>Bacillati</taxon>
        <taxon>Cyanobacteriota</taxon>
        <taxon>Cyanophyceae</taxon>
        <taxon>Leptolyngbyales</taxon>
        <taxon>Leptolyngbyaceae</taxon>
        <taxon>Romeriopsis</taxon>
        <taxon>Romeriopsis navalis</taxon>
    </lineage>
</organism>
<accession>A0A928VUX4</accession>
<gene>
    <name evidence="1" type="ORF">IQ266_27800</name>
</gene>